<keyword evidence="5 16" id="KW-0812">Transmembrane</keyword>
<keyword evidence="13" id="KW-0325">Glycoprotein</keyword>
<dbReference type="SUPFAM" id="SSF52058">
    <property type="entry name" value="L domain-like"/>
    <property type="match status" value="2"/>
</dbReference>
<evidence type="ECO:0000259" key="17">
    <source>
        <dbReference type="PROSITE" id="PS50104"/>
    </source>
</evidence>
<keyword evidence="7" id="KW-0677">Repeat</keyword>
<dbReference type="Pfam" id="PF13516">
    <property type="entry name" value="LRR_6"/>
    <property type="match status" value="1"/>
</dbReference>
<evidence type="ECO:0000256" key="14">
    <source>
        <dbReference type="ARBA" id="ARBA00023198"/>
    </source>
</evidence>
<dbReference type="InterPro" id="IPR035897">
    <property type="entry name" value="Toll_tir_struct_dom_sf"/>
</dbReference>
<evidence type="ECO:0000256" key="10">
    <source>
        <dbReference type="ARBA" id="ARBA00022989"/>
    </source>
</evidence>
<proteinExistence type="inferred from homology"/>
<evidence type="ECO:0000313" key="19">
    <source>
        <dbReference type="Proteomes" id="UP001642483"/>
    </source>
</evidence>
<dbReference type="InterPro" id="IPR000157">
    <property type="entry name" value="TIR_dom"/>
</dbReference>
<dbReference type="EMBL" id="CAWYQH010000001">
    <property type="protein sequence ID" value="CAK8672179.1"/>
    <property type="molecule type" value="Genomic_DNA"/>
</dbReference>
<dbReference type="Gene3D" id="3.80.10.10">
    <property type="entry name" value="Ribonuclease Inhibitor"/>
    <property type="match status" value="5"/>
</dbReference>
<dbReference type="Pfam" id="PF13855">
    <property type="entry name" value="LRR_8"/>
    <property type="match status" value="4"/>
</dbReference>
<reference evidence="18 19" key="1">
    <citation type="submission" date="2024-02" db="EMBL/GenBank/DDBJ databases">
        <authorList>
            <person name="Daric V."/>
            <person name="Darras S."/>
        </authorList>
    </citation>
    <scope>NUCLEOTIDE SEQUENCE [LARGE SCALE GENOMIC DNA]</scope>
</reference>
<evidence type="ECO:0000313" key="18">
    <source>
        <dbReference type="EMBL" id="CAK8672179.1"/>
    </source>
</evidence>
<name>A0ABP0EXI0_CLALP</name>
<evidence type="ECO:0000256" key="12">
    <source>
        <dbReference type="ARBA" id="ARBA00023170"/>
    </source>
</evidence>
<keyword evidence="8" id="KW-0967">Endosome</keyword>
<gene>
    <name evidence="18" type="ORF">CVLEPA_LOCUS1166</name>
</gene>
<keyword evidence="6" id="KW-0732">Signal</keyword>
<evidence type="ECO:0000256" key="4">
    <source>
        <dbReference type="ARBA" id="ARBA00022614"/>
    </source>
</evidence>
<evidence type="ECO:0000256" key="11">
    <source>
        <dbReference type="ARBA" id="ARBA00023136"/>
    </source>
</evidence>
<dbReference type="Proteomes" id="UP001642483">
    <property type="component" value="Unassembled WGS sequence"/>
</dbReference>
<evidence type="ECO:0000256" key="5">
    <source>
        <dbReference type="ARBA" id="ARBA00022692"/>
    </source>
</evidence>
<evidence type="ECO:0000256" key="13">
    <source>
        <dbReference type="ARBA" id="ARBA00023180"/>
    </source>
</evidence>
<keyword evidence="19" id="KW-1185">Reference proteome</keyword>
<dbReference type="SMART" id="SM00365">
    <property type="entry name" value="LRR_SD22"/>
    <property type="match status" value="7"/>
</dbReference>
<keyword evidence="4" id="KW-0433">Leucine-rich repeat</keyword>
<dbReference type="PANTHER" id="PTHR47410:SF5">
    <property type="entry name" value="TOLL-LIKE RECEPTOR 3"/>
    <property type="match status" value="1"/>
</dbReference>
<dbReference type="InterPro" id="IPR032675">
    <property type="entry name" value="LRR_dom_sf"/>
</dbReference>
<sequence>MQRSQKVIFFFYVVKICFSILKLGASASLQQLQCEEPKPGSLSSVVTTTEFMHNVYQVVGYPEWMVQKKISVSCFMRGLKSVPVSLNPDLEILNLNRNLIQNLRKEKGTFQDLLNLKYLDIGGNNIKQLPDDFPNTLVILVAVYTSMMPTEEKVLSHLKNLKILLLSSNCIMRDLKHFCRGNFTIHGNPFRSINLIYLDVGFNSWTKIPAELLVPSLRGFRIRGNPILTVGKESFLNSPNLTHLILSWVSQYNQKRLIITGDFIRPLTKLEHLDLAGNMLTTLPKGFLETNTRLKYLNLKFNCLHAVSGPIFLPYLPNLQELLLSGNTFCAELHPENLVVPELRLGDSFRRFPNLISLSLGAPEDTTWINKYLAHGKKYLSVNKNSLKVLKDLKNFKTIILGGCGVLSLDLSAFSGLSLTSINLSINQIGEAPMLAEQRSQRKKKDIKNNRKFMDEITAEILEELEAYYVEKEVNTAKARFISNGTNRLNLGRNAIRNISKYDFRFVPLINHLDLSYNSINYIYRTTFRPLKHLKVLDLRYNPLRYVSSDVFNKLFDLSVVYMNLTKYEATMTSTFLNSLQSPISLHIGAMKAGNLLWSPQLKRQEKFEMVTKLDISGNQFQSYVISTNQIIFASFPNITSLNLQYCNIYFTPESNFFHGLPKLKRVDLSHNFLAFFPYVALHHVPHLEYLDLSYNNIGELKNDLSKGLPHLTSLILSHNLIRYIAPGVIAKAVLKHLVYLDLSFNSISDVGPTIFDRQALTDLKHLDLRGNLIECTCSLTHTFGWWARSGKLKDSSTPGLLPVCPNVVFDYFGGCVACSEEQLCGHVRTKQSLLTFSSSYPCVPTLQVLYFAVFTGIVSLMLVLGLVSRTDLVRTCAKALRAKYTKTRPFLSDTEDSDDKRDKTYVYHGFVFYDLNDDNVGDWIDYCLVPRLENGNPPFKIGIVGKEDYCGAAQVKQLLLRMEASRKVIVVLTGTFATTPKCKYVLSVLEDWIYTTGYDRCVLVTFEDDPQFGSWIGRRRRMHPQFTLQYSAETDEEKAFWSPLRSSLEKTSKSKFNVLQELLELKRCYF</sequence>
<dbReference type="SMART" id="SM00369">
    <property type="entry name" value="LRR_TYP"/>
    <property type="match status" value="12"/>
</dbReference>
<comment type="subcellular location">
    <subcellularLocation>
        <location evidence="15">Endomembrane system</location>
        <topology evidence="15">Single-pass type I membrane protein</topology>
    </subcellularLocation>
    <subcellularLocation>
        <location evidence="1">Endosome</location>
    </subcellularLocation>
</comment>
<comment type="caution">
    <text evidence="18">The sequence shown here is derived from an EMBL/GenBank/DDBJ whole genome shotgun (WGS) entry which is preliminary data.</text>
</comment>
<evidence type="ECO:0000256" key="7">
    <source>
        <dbReference type="ARBA" id="ARBA00022737"/>
    </source>
</evidence>
<dbReference type="PANTHER" id="PTHR47410">
    <property type="entry name" value="TOLL-LIKE RECEPTOR 7-RELATED"/>
    <property type="match status" value="1"/>
</dbReference>
<evidence type="ECO:0000256" key="6">
    <source>
        <dbReference type="ARBA" id="ARBA00022729"/>
    </source>
</evidence>
<keyword evidence="11 16" id="KW-0472">Membrane</keyword>
<keyword evidence="9" id="KW-0391">Immunity</keyword>
<keyword evidence="12" id="KW-0675">Receptor</keyword>
<evidence type="ECO:0000256" key="3">
    <source>
        <dbReference type="ARBA" id="ARBA00022588"/>
    </source>
</evidence>
<accession>A0ABP0EXI0</accession>
<evidence type="ECO:0000256" key="16">
    <source>
        <dbReference type="SAM" id="Phobius"/>
    </source>
</evidence>
<dbReference type="SUPFAM" id="SSF52200">
    <property type="entry name" value="Toll/Interleukin receptor TIR domain"/>
    <property type="match status" value="1"/>
</dbReference>
<protein>
    <recommendedName>
        <fullName evidence="17">TIR domain-containing protein</fullName>
    </recommendedName>
</protein>
<dbReference type="InterPro" id="IPR001611">
    <property type="entry name" value="Leu-rich_rpt"/>
</dbReference>
<dbReference type="InterPro" id="IPR003591">
    <property type="entry name" value="Leu-rich_rpt_typical-subtyp"/>
</dbReference>
<feature type="transmembrane region" description="Helical" evidence="16">
    <location>
        <begin position="849"/>
        <end position="869"/>
    </location>
</feature>
<feature type="transmembrane region" description="Helical" evidence="16">
    <location>
        <begin position="7"/>
        <end position="25"/>
    </location>
</feature>
<dbReference type="PROSITE" id="PS50104">
    <property type="entry name" value="TIR"/>
    <property type="match status" value="1"/>
</dbReference>
<evidence type="ECO:0000256" key="9">
    <source>
        <dbReference type="ARBA" id="ARBA00022859"/>
    </source>
</evidence>
<comment type="similarity">
    <text evidence="2">Belongs to the Toll-like receptor family.</text>
</comment>
<evidence type="ECO:0000256" key="1">
    <source>
        <dbReference type="ARBA" id="ARBA00004177"/>
    </source>
</evidence>
<organism evidence="18 19">
    <name type="scientific">Clavelina lepadiformis</name>
    <name type="common">Light-bulb sea squirt</name>
    <name type="synonym">Ascidia lepadiformis</name>
    <dbReference type="NCBI Taxonomy" id="159417"/>
    <lineage>
        <taxon>Eukaryota</taxon>
        <taxon>Metazoa</taxon>
        <taxon>Chordata</taxon>
        <taxon>Tunicata</taxon>
        <taxon>Ascidiacea</taxon>
        <taxon>Aplousobranchia</taxon>
        <taxon>Clavelinidae</taxon>
        <taxon>Clavelina</taxon>
    </lineage>
</organism>
<evidence type="ECO:0000256" key="2">
    <source>
        <dbReference type="ARBA" id="ARBA00009634"/>
    </source>
</evidence>
<keyword evidence="10 16" id="KW-1133">Transmembrane helix</keyword>
<evidence type="ECO:0000256" key="15">
    <source>
        <dbReference type="ARBA" id="ARBA00046288"/>
    </source>
</evidence>
<dbReference type="Gene3D" id="3.40.50.10140">
    <property type="entry name" value="Toll/interleukin-1 receptor homology (TIR) domain"/>
    <property type="match status" value="1"/>
</dbReference>
<keyword evidence="14" id="KW-0395">Inflammatory response</keyword>
<evidence type="ECO:0000256" key="8">
    <source>
        <dbReference type="ARBA" id="ARBA00022753"/>
    </source>
</evidence>
<keyword evidence="3" id="KW-0399">Innate immunity</keyword>
<dbReference type="PROSITE" id="PS51450">
    <property type="entry name" value="LRR"/>
    <property type="match status" value="3"/>
</dbReference>
<feature type="domain" description="TIR" evidence="17">
    <location>
        <begin position="906"/>
        <end position="1049"/>
    </location>
</feature>